<proteinExistence type="predicted"/>
<dbReference type="KEGG" id="lbc:LACBIDRAFT_304332"/>
<accession>B0DLE7</accession>
<dbReference type="HOGENOM" id="CLU_3014578_0_0_1"/>
<dbReference type="GeneID" id="6080370"/>
<dbReference type="Proteomes" id="UP000001194">
    <property type="component" value="Unassembled WGS sequence"/>
</dbReference>
<protein>
    <submittedName>
        <fullName evidence="1">Predicted protein</fullName>
    </submittedName>
</protein>
<keyword evidence="2" id="KW-1185">Reference proteome</keyword>
<dbReference type="OrthoDB" id="2133190at2759"/>
<reference evidence="1 2" key="1">
    <citation type="journal article" date="2008" name="Nature">
        <title>The genome of Laccaria bicolor provides insights into mycorrhizal symbiosis.</title>
        <authorList>
            <person name="Martin F."/>
            <person name="Aerts A."/>
            <person name="Ahren D."/>
            <person name="Brun A."/>
            <person name="Danchin E.G.J."/>
            <person name="Duchaussoy F."/>
            <person name="Gibon J."/>
            <person name="Kohler A."/>
            <person name="Lindquist E."/>
            <person name="Pereda V."/>
            <person name="Salamov A."/>
            <person name="Shapiro H.J."/>
            <person name="Wuyts J."/>
            <person name="Blaudez D."/>
            <person name="Buee M."/>
            <person name="Brokstein P."/>
            <person name="Canbaeck B."/>
            <person name="Cohen D."/>
            <person name="Courty P.E."/>
            <person name="Coutinho P.M."/>
            <person name="Delaruelle C."/>
            <person name="Detter J.C."/>
            <person name="Deveau A."/>
            <person name="DiFazio S."/>
            <person name="Duplessis S."/>
            <person name="Fraissinet-Tachet L."/>
            <person name="Lucic E."/>
            <person name="Frey-Klett P."/>
            <person name="Fourrey C."/>
            <person name="Feussner I."/>
            <person name="Gay G."/>
            <person name="Grimwood J."/>
            <person name="Hoegger P.J."/>
            <person name="Jain P."/>
            <person name="Kilaru S."/>
            <person name="Labbe J."/>
            <person name="Lin Y.C."/>
            <person name="Legue V."/>
            <person name="Le Tacon F."/>
            <person name="Marmeisse R."/>
            <person name="Melayah D."/>
            <person name="Montanini B."/>
            <person name="Muratet M."/>
            <person name="Nehls U."/>
            <person name="Niculita-Hirzel H."/>
            <person name="Oudot-Le Secq M.P."/>
            <person name="Peter M."/>
            <person name="Quesneville H."/>
            <person name="Rajashekar B."/>
            <person name="Reich M."/>
            <person name="Rouhier N."/>
            <person name="Schmutz J."/>
            <person name="Yin T."/>
            <person name="Chalot M."/>
            <person name="Henrissat B."/>
            <person name="Kuees U."/>
            <person name="Lucas S."/>
            <person name="Van de Peer Y."/>
            <person name="Podila G.K."/>
            <person name="Polle A."/>
            <person name="Pukkila P.J."/>
            <person name="Richardson P.M."/>
            <person name="Rouze P."/>
            <person name="Sanders I.R."/>
            <person name="Stajich J.E."/>
            <person name="Tunlid A."/>
            <person name="Tuskan G."/>
            <person name="Grigoriev I.V."/>
        </authorList>
    </citation>
    <scope>NUCLEOTIDE SEQUENCE [LARGE SCALE GENOMIC DNA]</scope>
    <source>
        <strain evidence="2">S238N-H82 / ATCC MYA-4686</strain>
    </source>
</reference>
<dbReference type="RefSeq" id="XP_001884807.1">
    <property type="nucleotide sequence ID" value="XM_001884772.1"/>
</dbReference>
<evidence type="ECO:0000313" key="2">
    <source>
        <dbReference type="Proteomes" id="UP000001194"/>
    </source>
</evidence>
<evidence type="ECO:0000313" key="1">
    <source>
        <dbReference type="EMBL" id="EDR04635.1"/>
    </source>
</evidence>
<sequence length="56" mass="6290">MFQRFVSIVVLASFVLSWAGITRGISLRRTTRSRGVSFTPLNVGPKKRRKELVGLV</sequence>
<organism evidence="2">
    <name type="scientific">Laccaria bicolor (strain S238N-H82 / ATCC MYA-4686)</name>
    <name type="common">Bicoloured deceiver</name>
    <name type="synonym">Laccaria laccata var. bicolor</name>
    <dbReference type="NCBI Taxonomy" id="486041"/>
    <lineage>
        <taxon>Eukaryota</taxon>
        <taxon>Fungi</taxon>
        <taxon>Dikarya</taxon>
        <taxon>Basidiomycota</taxon>
        <taxon>Agaricomycotina</taxon>
        <taxon>Agaricomycetes</taxon>
        <taxon>Agaricomycetidae</taxon>
        <taxon>Agaricales</taxon>
        <taxon>Agaricineae</taxon>
        <taxon>Hydnangiaceae</taxon>
        <taxon>Laccaria</taxon>
    </lineage>
</organism>
<dbReference type="AlphaFoldDB" id="B0DLE7"/>
<dbReference type="EMBL" id="DS547117">
    <property type="protein sequence ID" value="EDR04635.1"/>
    <property type="molecule type" value="Genomic_DNA"/>
</dbReference>
<name>B0DLE7_LACBS</name>
<dbReference type="InParanoid" id="B0DLE7"/>
<gene>
    <name evidence="1" type="ORF">LACBIDRAFT_304332</name>
</gene>